<keyword evidence="2" id="KW-0732">Signal</keyword>
<dbReference type="AlphaFoldDB" id="A0A5N6JT21"/>
<protein>
    <submittedName>
        <fullName evidence="3">Uncharacterized protein</fullName>
    </submittedName>
</protein>
<gene>
    <name evidence="3" type="ORF">EYC80_006560</name>
</gene>
<comment type="caution">
    <text evidence="3">The sequence shown here is derived from an EMBL/GenBank/DDBJ whole genome shotgun (WGS) entry which is preliminary data.</text>
</comment>
<evidence type="ECO:0000313" key="3">
    <source>
        <dbReference type="EMBL" id="KAB8291765.1"/>
    </source>
</evidence>
<keyword evidence="4" id="KW-1185">Reference proteome</keyword>
<reference evidence="3 4" key="1">
    <citation type="submission" date="2019-06" db="EMBL/GenBank/DDBJ databases">
        <title>Genome Sequence of the Brown Rot Fungal Pathogen Monilinia laxa.</title>
        <authorList>
            <person name="De Miccolis Angelini R.M."/>
            <person name="Landi L."/>
            <person name="Abate D."/>
            <person name="Pollastro S."/>
            <person name="Romanazzi G."/>
            <person name="Faretra F."/>
        </authorList>
    </citation>
    <scope>NUCLEOTIDE SEQUENCE [LARGE SCALE GENOMIC DNA]</scope>
    <source>
        <strain evidence="3 4">Mlax316</strain>
    </source>
</reference>
<dbReference type="Proteomes" id="UP000326757">
    <property type="component" value="Unassembled WGS sequence"/>
</dbReference>
<evidence type="ECO:0000256" key="1">
    <source>
        <dbReference type="SAM" id="MobiDB-lite"/>
    </source>
</evidence>
<name>A0A5N6JT21_MONLA</name>
<evidence type="ECO:0000313" key="4">
    <source>
        <dbReference type="Proteomes" id="UP000326757"/>
    </source>
</evidence>
<feature type="signal peptide" evidence="2">
    <location>
        <begin position="1"/>
        <end position="19"/>
    </location>
</feature>
<sequence>MHLRSYLSAAAILTTTATALPGTEILIPTHPRRSPKRTISPPSVPQPPRQWILQQLARMSQLRLHLYPSKTAVSLYYTASGKQGISTITGSATAATKTGDVSGSSGLTAAATKSRSATGSGALITATMTSAGTTDAGTATATSGGKSGSMSSSTGGAAPTGFRRGLGNGGDAIPIVNSVNWDEDRKIAGPYYDAFGSHQDPLQIGARLDIFGIAETERDCEVVCMGHDLGYDFLDGFFVSVAVRKELEGHGY</sequence>
<feature type="region of interest" description="Disordered" evidence="1">
    <location>
        <begin position="24"/>
        <end position="47"/>
    </location>
</feature>
<feature type="chain" id="PRO_5024967004" evidence="2">
    <location>
        <begin position="20"/>
        <end position="252"/>
    </location>
</feature>
<evidence type="ECO:0000256" key="2">
    <source>
        <dbReference type="SAM" id="SignalP"/>
    </source>
</evidence>
<accession>A0A5N6JT21</accession>
<dbReference type="EMBL" id="VIGI01000014">
    <property type="protein sequence ID" value="KAB8291765.1"/>
    <property type="molecule type" value="Genomic_DNA"/>
</dbReference>
<feature type="region of interest" description="Disordered" evidence="1">
    <location>
        <begin position="133"/>
        <end position="163"/>
    </location>
</feature>
<organism evidence="3 4">
    <name type="scientific">Monilinia laxa</name>
    <name type="common">Brown rot fungus</name>
    <name type="synonym">Sclerotinia laxa</name>
    <dbReference type="NCBI Taxonomy" id="61186"/>
    <lineage>
        <taxon>Eukaryota</taxon>
        <taxon>Fungi</taxon>
        <taxon>Dikarya</taxon>
        <taxon>Ascomycota</taxon>
        <taxon>Pezizomycotina</taxon>
        <taxon>Leotiomycetes</taxon>
        <taxon>Helotiales</taxon>
        <taxon>Sclerotiniaceae</taxon>
        <taxon>Monilinia</taxon>
    </lineage>
</organism>
<feature type="compositionally biased region" description="Low complexity" evidence="1">
    <location>
        <begin position="133"/>
        <end position="161"/>
    </location>
</feature>
<proteinExistence type="predicted"/>